<name>H3BGN0_LATCH</name>
<dbReference type="GO" id="GO:0036297">
    <property type="term" value="P:interstrand cross-link repair"/>
    <property type="evidence" value="ECO:0007669"/>
    <property type="project" value="InterPro"/>
</dbReference>
<accession>H3BGN0</accession>
<dbReference type="Ensembl" id="ENSLACT00000021191.1">
    <property type="protein sequence ID" value="ENSLACP00000021051.1"/>
    <property type="gene ID" value="ENSLACG00000018494.2"/>
</dbReference>
<dbReference type="EMBL" id="AFYH01017210">
    <property type="status" value="NOT_ANNOTATED_CDS"/>
    <property type="molecule type" value="Genomic_DNA"/>
</dbReference>
<dbReference type="OMA" id="MLNSPMI"/>
<feature type="region of interest" description="Disordered" evidence="1">
    <location>
        <begin position="319"/>
        <end position="341"/>
    </location>
</feature>
<dbReference type="STRING" id="7897.ENSLACP00000021051"/>
<dbReference type="AlphaFoldDB" id="H3BGN0"/>
<dbReference type="GO" id="GO:0043240">
    <property type="term" value="C:Fanconi anaemia nuclear complex"/>
    <property type="evidence" value="ECO:0007669"/>
    <property type="project" value="InterPro"/>
</dbReference>
<evidence type="ECO:0000313" key="2">
    <source>
        <dbReference type="Ensembl" id="ENSLACP00000021051.1"/>
    </source>
</evidence>
<dbReference type="InterPro" id="IPR029251">
    <property type="entry name" value="Faap100"/>
</dbReference>
<gene>
    <name evidence="2" type="primary">FAAP100</name>
</gene>
<reference evidence="2" key="3">
    <citation type="submission" date="2025-09" db="UniProtKB">
        <authorList>
            <consortium name="Ensembl"/>
        </authorList>
    </citation>
    <scope>IDENTIFICATION</scope>
</reference>
<evidence type="ECO:0000313" key="3">
    <source>
        <dbReference type="Proteomes" id="UP000008672"/>
    </source>
</evidence>
<dbReference type="Proteomes" id="UP000008672">
    <property type="component" value="Unassembled WGS sequence"/>
</dbReference>
<dbReference type="PANTHER" id="PTHR14890">
    <property type="entry name" value="FANCONI ANEMIA CORE COMPLEX-ASSOCIATED PROTEIN 100"/>
    <property type="match status" value="1"/>
</dbReference>
<dbReference type="EMBL" id="AFYH01017209">
    <property type="status" value="NOT_ANNOTATED_CDS"/>
    <property type="molecule type" value="Genomic_DNA"/>
</dbReference>
<proteinExistence type="predicted"/>
<dbReference type="GO" id="GO:0005654">
    <property type="term" value="C:nucleoplasm"/>
    <property type="evidence" value="ECO:0007669"/>
    <property type="project" value="TreeGrafter"/>
</dbReference>
<dbReference type="PANTHER" id="PTHR14890:SF1">
    <property type="entry name" value="FANCONI ANEMIA CORE COMPLEX-ASSOCIATED PROTEIN 100"/>
    <property type="match status" value="1"/>
</dbReference>
<evidence type="ECO:0000256" key="1">
    <source>
        <dbReference type="SAM" id="MobiDB-lite"/>
    </source>
</evidence>
<dbReference type="Bgee" id="ENSLACG00000018494">
    <property type="expression patterns" value="Expressed in pelvic fin"/>
</dbReference>
<organism evidence="2 3">
    <name type="scientific">Latimeria chalumnae</name>
    <name type="common">Coelacanth</name>
    <dbReference type="NCBI Taxonomy" id="7897"/>
    <lineage>
        <taxon>Eukaryota</taxon>
        <taxon>Metazoa</taxon>
        <taxon>Chordata</taxon>
        <taxon>Craniata</taxon>
        <taxon>Vertebrata</taxon>
        <taxon>Euteleostomi</taxon>
        <taxon>Coelacanthiformes</taxon>
        <taxon>Coelacanthidae</taxon>
        <taxon>Latimeria</taxon>
    </lineage>
</organism>
<dbReference type="FunCoup" id="H3BGN0">
    <property type="interactions" value="1674"/>
</dbReference>
<dbReference type="InParanoid" id="H3BGN0"/>
<dbReference type="EMBL" id="AFYH01017211">
    <property type="status" value="NOT_ANNOTATED_CDS"/>
    <property type="molecule type" value="Genomic_DNA"/>
</dbReference>
<reference evidence="2" key="2">
    <citation type="submission" date="2025-08" db="UniProtKB">
        <authorList>
            <consortium name="Ensembl"/>
        </authorList>
    </citation>
    <scope>IDENTIFICATION</scope>
</reference>
<dbReference type="eggNOG" id="ENOG502QTI0">
    <property type="taxonomic scope" value="Eukaryota"/>
</dbReference>
<dbReference type="GeneTree" id="ENSGT00390000016682"/>
<feature type="compositionally biased region" description="Polar residues" evidence="1">
    <location>
        <begin position="320"/>
        <end position="335"/>
    </location>
</feature>
<reference evidence="3" key="1">
    <citation type="submission" date="2011-08" db="EMBL/GenBank/DDBJ databases">
        <title>The draft genome of Latimeria chalumnae.</title>
        <authorList>
            <person name="Di Palma F."/>
            <person name="Alfoldi J."/>
            <person name="Johnson J."/>
            <person name="Berlin A."/>
            <person name="Gnerre S."/>
            <person name="Jaffe D."/>
            <person name="MacCallum I."/>
            <person name="Young S."/>
            <person name="Walker B.J."/>
            <person name="Lander E."/>
            <person name="Lindblad-Toh K."/>
        </authorList>
    </citation>
    <scope>NUCLEOTIDE SEQUENCE [LARGE SCALE GENOMIC DNA]</scope>
    <source>
        <strain evidence="3">Wild caught</strain>
    </source>
</reference>
<keyword evidence="3" id="KW-1185">Reference proteome</keyword>
<sequence length="856" mass="91543">TVYQFSNNVWQLEVDQLRGQLYVLCASRGVYSIPMSHQNGSVKIGSVKKEGLIPSALKIGPESCIISDSSISSFIVVDDNVIVVAKDGQRWKVKVFQSISQEGKKQEYKNLNEAEVSVRTSPGCNSLNSEANVPKFLPTLCCVYPETASAPGGNSVSRRGVALEALLFSLLFGVDAAMLSSPMILCGLPDGQLCCLPLKCHRLPVVQCGPSEARGRGSLVTVLHQLDQPIVCIGGLRTAKQEGSESGEEPQSGSASSCDCIVVAGHRGKMVSIRTEHRQGMQLPNFTEYHLGGPILSACCHGSVTYYSTGSDLFVVKLPSTRTPSDSEGETQQDQASPSSLTPASLSICGILTLAASSVALEGTVELLALSSKGKLMICDLPRSTAGKPHYTHLTASRAGQRIKDLLSGIGRVSERVSSQKDAIQQRNEALMHLNQILNVSCAVLSNEESSQGGELRRRQPISCSVAARWSRLLLQDSWVIACVLRNGSEFVLERGLALCVNLSSDPGASASGGVGSAVSYSFPVHRLLPGKEMEVTLPLHSGMYARLSLPVTVNCALFYSLKGIVGSAPAVQPVCGNPPASRSSTILHEGEGVCLPLSEHTIDTLHCLRVMDAAASGLSSSSTVPPVAPYCVPVLDPVEIFLRSARSRLGAGCSTAGQKNVKGASGSSEKGFRGPFTASIRISAELLRRTLKVPCSALFVGLCFKALYKAVFYKALFIRPFAGKVTAPLQAAPRTTRIISLGFQISVGDLCKEGAIPAVEIQITCSSSTAFSALHQAITRRIQGLLKQRAAQEYSLPNLRAERLRQLLNNSEALLKEVQSLRDRLCLGSELRSSDITDKLLHVYQELRNNSLIIL</sequence>
<dbReference type="Pfam" id="PF15146">
    <property type="entry name" value="FANCAA"/>
    <property type="match status" value="1"/>
</dbReference>
<dbReference type="EMBL" id="AFYH01017208">
    <property type="status" value="NOT_ANNOTATED_CDS"/>
    <property type="molecule type" value="Genomic_DNA"/>
</dbReference>
<protein>
    <submittedName>
        <fullName evidence="2">FA core complex associated protein 100</fullName>
    </submittedName>
</protein>